<sequence length="161" mass="18455">MTNSVETVLDRYWDKMLPVDPLKIAEAWGARVKALEDSDFNNEGLSGLAVIKNGEPRIYFDSNEHPNRQRFTIAHELGHHVLGHTKDGEYHRDRARDYYTGAPLFSERQANQFAAALLMPQNAILHYVERVGIESTLELAKIFNVSEAAMRWRLKEIGVFE</sequence>
<feature type="domain" description="IrrE N-terminal-like" evidence="1">
    <location>
        <begin position="39"/>
        <end position="155"/>
    </location>
</feature>
<reference evidence="2 3" key="1">
    <citation type="submission" date="2020-08" db="EMBL/GenBank/DDBJ databases">
        <title>Emergence and comparative genomics analysis of Citrobacter in Fennec fox imported from North Africa to China.</title>
        <authorList>
            <person name="Zheng B."/>
        </authorList>
    </citation>
    <scope>NUCLEOTIDE SEQUENCE [LARGE SCALE GENOMIC DNA]</scope>
    <source>
        <strain evidence="2 3">FF141</strain>
    </source>
</reference>
<dbReference type="EMBL" id="JACLAG010000010">
    <property type="protein sequence ID" value="MBC2622711.1"/>
    <property type="molecule type" value="Genomic_DNA"/>
</dbReference>
<dbReference type="InterPro" id="IPR010359">
    <property type="entry name" value="IrrE_HExxH"/>
</dbReference>
<comment type="caution">
    <text evidence="2">The sequence shown here is derived from an EMBL/GenBank/DDBJ whole genome shotgun (WGS) entry which is preliminary data.</text>
</comment>
<protein>
    <submittedName>
        <fullName evidence="2">ImmA/IrrE family metallo-endopeptidase</fullName>
    </submittedName>
</protein>
<dbReference type="InterPro" id="IPR052345">
    <property type="entry name" value="Rad_response_metalloprotease"/>
</dbReference>
<accession>A0A7X1EJT4</accession>
<name>A0A7X1EJT4_9ENTR</name>
<proteinExistence type="predicted"/>
<evidence type="ECO:0000313" key="3">
    <source>
        <dbReference type="Proteomes" id="UP000548504"/>
    </source>
</evidence>
<organism evidence="2 3">
    <name type="scientific">Citrobacter cronae</name>
    <dbReference type="NCBI Taxonomy" id="1748967"/>
    <lineage>
        <taxon>Bacteria</taxon>
        <taxon>Pseudomonadati</taxon>
        <taxon>Pseudomonadota</taxon>
        <taxon>Gammaproteobacteria</taxon>
        <taxon>Enterobacterales</taxon>
        <taxon>Enterobacteriaceae</taxon>
        <taxon>Citrobacter</taxon>
        <taxon>Citrobacter freundii complex</taxon>
    </lineage>
</organism>
<gene>
    <name evidence="2" type="ORF">H7I73_24025</name>
</gene>
<dbReference type="Proteomes" id="UP000548504">
    <property type="component" value="Unassembled WGS sequence"/>
</dbReference>
<evidence type="ECO:0000259" key="1">
    <source>
        <dbReference type="Pfam" id="PF06114"/>
    </source>
</evidence>
<dbReference type="PANTHER" id="PTHR43236">
    <property type="entry name" value="ANTITOXIN HIGA1"/>
    <property type="match status" value="1"/>
</dbReference>
<dbReference type="PANTHER" id="PTHR43236:SF1">
    <property type="entry name" value="BLL7220 PROTEIN"/>
    <property type="match status" value="1"/>
</dbReference>
<dbReference type="Pfam" id="PF06114">
    <property type="entry name" value="Peptidase_M78"/>
    <property type="match status" value="1"/>
</dbReference>
<evidence type="ECO:0000313" key="2">
    <source>
        <dbReference type="EMBL" id="MBC2622711.1"/>
    </source>
</evidence>
<dbReference type="RefSeq" id="WP_185656585.1">
    <property type="nucleotide sequence ID" value="NZ_JACLAG010000010.1"/>
</dbReference>
<dbReference type="AlphaFoldDB" id="A0A7X1EJT4"/>
<dbReference type="Gene3D" id="1.10.10.2910">
    <property type="match status" value="1"/>
</dbReference>